<evidence type="ECO:0000313" key="1">
    <source>
        <dbReference type="EMBL" id="KAG8088474.1"/>
    </source>
</evidence>
<evidence type="ECO:0000313" key="2">
    <source>
        <dbReference type="Proteomes" id="UP000729402"/>
    </source>
</evidence>
<keyword evidence="2" id="KW-1185">Reference proteome</keyword>
<protein>
    <submittedName>
        <fullName evidence="1">Uncharacterized protein</fullName>
    </submittedName>
</protein>
<gene>
    <name evidence="1" type="ORF">GUJ93_ZPchr0010g8787</name>
</gene>
<comment type="caution">
    <text evidence="1">The sequence shown here is derived from an EMBL/GenBank/DDBJ whole genome shotgun (WGS) entry which is preliminary data.</text>
</comment>
<name>A0A8J5WFB6_ZIZPA</name>
<dbReference type="EMBL" id="JAAALK010000082">
    <property type="protein sequence ID" value="KAG8088474.1"/>
    <property type="molecule type" value="Genomic_DNA"/>
</dbReference>
<sequence length="143" mass="15509">MLPPRIGGTTNPHGQHATFVFNSSDMAACPDNREYDRQLMAVGFETRKALFCTEATKGRPVCTMARCLRELSTAATTSFAFKLSPLTVTSITSSPILPLAHRKLRLLTCRITREGSGCRGVGVFGRKVGLADLEGSSMEMQPT</sequence>
<reference evidence="1" key="2">
    <citation type="submission" date="2021-02" db="EMBL/GenBank/DDBJ databases">
        <authorList>
            <person name="Kimball J.A."/>
            <person name="Haas M.W."/>
            <person name="Macchietto M."/>
            <person name="Kono T."/>
            <person name="Duquette J."/>
            <person name="Shao M."/>
        </authorList>
    </citation>
    <scope>NUCLEOTIDE SEQUENCE</scope>
    <source>
        <tissue evidence="1">Fresh leaf tissue</tissue>
    </source>
</reference>
<proteinExistence type="predicted"/>
<organism evidence="1 2">
    <name type="scientific">Zizania palustris</name>
    <name type="common">Northern wild rice</name>
    <dbReference type="NCBI Taxonomy" id="103762"/>
    <lineage>
        <taxon>Eukaryota</taxon>
        <taxon>Viridiplantae</taxon>
        <taxon>Streptophyta</taxon>
        <taxon>Embryophyta</taxon>
        <taxon>Tracheophyta</taxon>
        <taxon>Spermatophyta</taxon>
        <taxon>Magnoliopsida</taxon>
        <taxon>Liliopsida</taxon>
        <taxon>Poales</taxon>
        <taxon>Poaceae</taxon>
        <taxon>BOP clade</taxon>
        <taxon>Oryzoideae</taxon>
        <taxon>Oryzeae</taxon>
        <taxon>Zizaniinae</taxon>
        <taxon>Zizania</taxon>
    </lineage>
</organism>
<dbReference type="Proteomes" id="UP000729402">
    <property type="component" value="Unassembled WGS sequence"/>
</dbReference>
<dbReference type="AlphaFoldDB" id="A0A8J5WFB6"/>
<accession>A0A8J5WFB6</accession>
<reference evidence="1" key="1">
    <citation type="journal article" date="2021" name="bioRxiv">
        <title>Whole Genome Assembly and Annotation of Northern Wild Rice, Zizania palustris L., Supports a Whole Genome Duplication in the Zizania Genus.</title>
        <authorList>
            <person name="Haas M."/>
            <person name="Kono T."/>
            <person name="Macchietto M."/>
            <person name="Millas R."/>
            <person name="McGilp L."/>
            <person name="Shao M."/>
            <person name="Duquette J."/>
            <person name="Hirsch C.N."/>
            <person name="Kimball J."/>
        </authorList>
    </citation>
    <scope>NUCLEOTIDE SEQUENCE</scope>
    <source>
        <tissue evidence="1">Fresh leaf tissue</tissue>
    </source>
</reference>